<reference evidence="4 5" key="1">
    <citation type="journal article" date="2020" name="BMC Genomics">
        <title>Intraspecific diversification of the crop wild relative Brassica cretica Lam. using demographic model selection.</title>
        <authorList>
            <person name="Kioukis A."/>
            <person name="Michalopoulou V.A."/>
            <person name="Briers L."/>
            <person name="Pirintsos S."/>
            <person name="Studholme D.J."/>
            <person name="Pavlidis P."/>
            <person name="Sarris P.F."/>
        </authorList>
    </citation>
    <scope>NUCLEOTIDE SEQUENCE [LARGE SCALE GENOMIC DNA]</scope>
    <source>
        <strain evidence="5">cv. PFS-1207/04</strain>
    </source>
</reference>
<evidence type="ECO:0000259" key="3">
    <source>
        <dbReference type="Pfam" id="PF00122"/>
    </source>
</evidence>
<evidence type="ECO:0000256" key="2">
    <source>
        <dbReference type="SAM" id="Phobius"/>
    </source>
</evidence>
<keyword evidence="2" id="KW-0812">Transmembrane</keyword>
<organism evidence="4 5">
    <name type="scientific">Brassica cretica</name>
    <name type="common">Mustard</name>
    <dbReference type="NCBI Taxonomy" id="69181"/>
    <lineage>
        <taxon>Eukaryota</taxon>
        <taxon>Viridiplantae</taxon>
        <taxon>Streptophyta</taxon>
        <taxon>Embryophyta</taxon>
        <taxon>Tracheophyta</taxon>
        <taxon>Spermatophyta</taxon>
        <taxon>Magnoliopsida</taxon>
        <taxon>eudicotyledons</taxon>
        <taxon>Gunneridae</taxon>
        <taxon>Pentapetalae</taxon>
        <taxon>rosids</taxon>
        <taxon>malvids</taxon>
        <taxon>Brassicales</taxon>
        <taxon>Brassicaceae</taxon>
        <taxon>Brassiceae</taxon>
        <taxon>Brassica</taxon>
    </lineage>
</organism>
<dbReference type="SUPFAM" id="SSF81665">
    <property type="entry name" value="Calcium ATPase, transmembrane domain M"/>
    <property type="match status" value="1"/>
</dbReference>
<accession>A0ABQ7F3D5</accession>
<keyword evidence="1" id="KW-0460">Magnesium</keyword>
<dbReference type="Gene3D" id="2.70.150.10">
    <property type="entry name" value="Calcium-transporting ATPase, cytoplasmic transduction domain A"/>
    <property type="match status" value="1"/>
</dbReference>
<dbReference type="Pfam" id="PF00122">
    <property type="entry name" value="E1-E2_ATPase"/>
    <property type="match status" value="1"/>
</dbReference>
<evidence type="ECO:0000313" key="5">
    <source>
        <dbReference type="Proteomes" id="UP000266723"/>
    </source>
</evidence>
<keyword evidence="5" id="KW-1185">Reference proteome</keyword>
<feature type="transmembrane region" description="Helical" evidence="2">
    <location>
        <begin position="6"/>
        <end position="25"/>
    </location>
</feature>
<keyword evidence="2" id="KW-0472">Membrane</keyword>
<name>A0ABQ7F3D5_BRACR</name>
<dbReference type="Gene3D" id="1.20.1110.10">
    <property type="entry name" value="Calcium-transporting ATPase, transmembrane domain"/>
    <property type="match status" value="1"/>
</dbReference>
<dbReference type="PANTHER" id="PTHR42861">
    <property type="entry name" value="CALCIUM-TRANSPORTING ATPASE"/>
    <property type="match status" value="1"/>
</dbReference>
<evidence type="ECO:0000313" key="4">
    <source>
        <dbReference type="EMBL" id="KAF3610166.1"/>
    </source>
</evidence>
<evidence type="ECO:0000256" key="1">
    <source>
        <dbReference type="ARBA" id="ARBA00022842"/>
    </source>
</evidence>
<dbReference type="InterPro" id="IPR059000">
    <property type="entry name" value="ATPase_P-type_domA"/>
</dbReference>
<dbReference type="EMBL" id="QGKV02000297">
    <property type="protein sequence ID" value="KAF3610166.1"/>
    <property type="molecule type" value="Genomic_DNA"/>
</dbReference>
<gene>
    <name evidence="4" type="ORF">DY000_02044681</name>
</gene>
<dbReference type="Proteomes" id="UP000266723">
    <property type="component" value="Unassembled WGS sequence"/>
</dbReference>
<dbReference type="InterPro" id="IPR008250">
    <property type="entry name" value="ATPase_P-typ_transduc_dom_A_sf"/>
</dbReference>
<feature type="domain" description="P-type ATPase A" evidence="3">
    <location>
        <begin position="41"/>
        <end position="104"/>
    </location>
</feature>
<sequence>MGITAFVEPLVIFLILMVNVIVGIGQETNAEKALEALKESQSQQATVMRDGNKVSSLPAKELVPGDIVELRVGDKVPADMRVVALVSSTLRVEQGSLTGESVVAYLNFF</sequence>
<protein>
    <recommendedName>
        <fullName evidence="3">P-type ATPase A domain-containing protein</fullName>
    </recommendedName>
</protein>
<keyword evidence="2" id="KW-1133">Transmembrane helix</keyword>
<comment type="caution">
    <text evidence="4">The sequence shown here is derived from an EMBL/GenBank/DDBJ whole genome shotgun (WGS) entry which is preliminary data.</text>
</comment>
<dbReference type="InterPro" id="IPR023298">
    <property type="entry name" value="ATPase_P-typ_TM_dom_sf"/>
</dbReference>
<dbReference type="SUPFAM" id="SSF81653">
    <property type="entry name" value="Calcium ATPase, transduction domain A"/>
    <property type="match status" value="1"/>
</dbReference>
<proteinExistence type="predicted"/>